<keyword evidence="2" id="KW-1185">Reference proteome</keyword>
<gene>
    <name evidence="1" type="ORF">GCM10011339_32840</name>
</gene>
<evidence type="ECO:0008006" key="3">
    <source>
        <dbReference type="Google" id="ProtNLM"/>
    </source>
</evidence>
<dbReference type="EMBL" id="BMIU01000018">
    <property type="protein sequence ID" value="GGF41720.1"/>
    <property type="molecule type" value="Genomic_DNA"/>
</dbReference>
<evidence type="ECO:0000313" key="2">
    <source>
        <dbReference type="Proteomes" id="UP000647339"/>
    </source>
</evidence>
<evidence type="ECO:0000313" key="1">
    <source>
        <dbReference type="EMBL" id="GGF41720.1"/>
    </source>
</evidence>
<sequence length="138" mass="15817">MKIYWKIIVLVFVTGILVSCNGHQKEVDKLKGEVLGIHDEVMPLMGKIKEEQKRLMAASGKIMAADSAKNKAKADEMRKVAKKLEDAYEGMFVWMRQYKVDFEGMETEQVIAYLEDQKNKVVKVNEDITEALEEARSF</sequence>
<name>A0ABQ1V6T6_9BACT</name>
<reference evidence="2" key="1">
    <citation type="journal article" date="2019" name="Int. J. Syst. Evol. Microbiol.">
        <title>The Global Catalogue of Microorganisms (GCM) 10K type strain sequencing project: providing services to taxonomists for standard genome sequencing and annotation.</title>
        <authorList>
            <consortium name="The Broad Institute Genomics Platform"/>
            <consortium name="The Broad Institute Genome Sequencing Center for Infectious Disease"/>
            <person name="Wu L."/>
            <person name="Ma J."/>
        </authorList>
    </citation>
    <scope>NUCLEOTIDE SEQUENCE [LARGE SCALE GENOMIC DNA]</scope>
    <source>
        <strain evidence="2">CGMCC 1.15407</strain>
    </source>
</reference>
<protein>
    <recommendedName>
        <fullName evidence="3">Viral A-type inclusion protein</fullName>
    </recommendedName>
</protein>
<comment type="caution">
    <text evidence="1">The sequence shown here is derived from an EMBL/GenBank/DDBJ whole genome shotgun (WGS) entry which is preliminary data.</text>
</comment>
<dbReference type="Proteomes" id="UP000647339">
    <property type="component" value="Unassembled WGS sequence"/>
</dbReference>
<proteinExistence type="predicted"/>
<organism evidence="1 2">
    <name type="scientific">Echinicola rosea</name>
    <dbReference type="NCBI Taxonomy" id="1807691"/>
    <lineage>
        <taxon>Bacteria</taxon>
        <taxon>Pseudomonadati</taxon>
        <taxon>Bacteroidota</taxon>
        <taxon>Cytophagia</taxon>
        <taxon>Cytophagales</taxon>
        <taxon>Cyclobacteriaceae</taxon>
        <taxon>Echinicola</taxon>
    </lineage>
</organism>
<dbReference type="RefSeq" id="WP_229683471.1">
    <property type="nucleotide sequence ID" value="NZ_BMIU01000018.1"/>
</dbReference>
<dbReference type="PROSITE" id="PS51257">
    <property type="entry name" value="PROKAR_LIPOPROTEIN"/>
    <property type="match status" value="1"/>
</dbReference>
<accession>A0ABQ1V6T6</accession>